<proteinExistence type="predicted"/>
<evidence type="ECO:0000259" key="2">
    <source>
        <dbReference type="Pfam" id="PF18075"/>
    </source>
</evidence>
<reference evidence="4" key="1">
    <citation type="submission" date="2016-10" db="EMBL/GenBank/DDBJ databases">
        <authorList>
            <person name="Varghese N."/>
            <person name="Submissions S."/>
        </authorList>
    </citation>
    <scope>NUCLEOTIDE SEQUENCE [LARGE SCALE GENOMIC DNA]</scope>
    <source>
        <strain evidence="4">DSM 44718</strain>
    </source>
</reference>
<organism evidence="3 4">
    <name type="scientific">Asanoa ishikariensis</name>
    <dbReference type="NCBI Taxonomy" id="137265"/>
    <lineage>
        <taxon>Bacteria</taxon>
        <taxon>Bacillati</taxon>
        <taxon>Actinomycetota</taxon>
        <taxon>Actinomycetes</taxon>
        <taxon>Micromonosporales</taxon>
        <taxon>Micromonosporaceae</taxon>
        <taxon>Asanoa</taxon>
    </lineage>
</organism>
<dbReference type="STRING" id="137265.SAMN05421684_6337"/>
<dbReference type="EMBL" id="FNQB01000003">
    <property type="protein sequence ID" value="SDZ53367.1"/>
    <property type="molecule type" value="Genomic_DNA"/>
</dbReference>
<evidence type="ECO:0000313" key="3">
    <source>
        <dbReference type="EMBL" id="SDZ53367.1"/>
    </source>
</evidence>
<feature type="signal peptide" evidence="1">
    <location>
        <begin position="1"/>
        <end position="22"/>
    </location>
</feature>
<evidence type="ECO:0000313" key="4">
    <source>
        <dbReference type="Proteomes" id="UP000199632"/>
    </source>
</evidence>
<dbReference type="Pfam" id="PF18075">
    <property type="entry name" value="FtsX_ECD"/>
    <property type="match status" value="2"/>
</dbReference>
<keyword evidence="4" id="KW-1185">Reference proteome</keyword>
<dbReference type="InterPro" id="IPR040690">
    <property type="entry name" value="FtsX_ECD"/>
</dbReference>
<feature type="domain" description="FtsX extracellular" evidence="2">
    <location>
        <begin position="140"/>
        <end position="220"/>
    </location>
</feature>
<accession>A0A1H3TTI3</accession>
<dbReference type="Gene3D" id="3.30.70.3040">
    <property type="match status" value="2"/>
</dbReference>
<sequence length="240" mass="26197">MRRGFRTLLGLCLFATVLSACGDDAQPLPARVLVVLDDEVATSHAGVEQRIRTMPGVTDIVLTTKEQAYEAYQRNSSDRPEAARNVRPGDLPASLQVTVTDLWHAEAVQLAIGTFDGVQDTSLSVGAGDMTAQEWMGFIVPLEESASPGERAAVEQFIRGLPGVDTVTFETPEQTRDRLRERCRDHAELAAAFAQVELADIPASFRFRLEVGLKAPRLAELMNLDGVTPYSFVPAELVKD</sequence>
<feature type="chain" id="PRO_5011748087" description="FtsX extracellular domain-containing protein" evidence="1">
    <location>
        <begin position="23"/>
        <end position="240"/>
    </location>
</feature>
<dbReference type="AlphaFoldDB" id="A0A1H3TTI3"/>
<gene>
    <name evidence="3" type="ORF">SAMN05421684_6337</name>
</gene>
<dbReference type="PROSITE" id="PS51257">
    <property type="entry name" value="PROKAR_LIPOPROTEIN"/>
    <property type="match status" value="1"/>
</dbReference>
<name>A0A1H3TTI3_9ACTN</name>
<evidence type="ECO:0000256" key="1">
    <source>
        <dbReference type="SAM" id="SignalP"/>
    </source>
</evidence>
<protein>
    <recommendedName>
        <fullName evidence="2">FtsX extracellular domain-containing protein</fullName>
    </recommendedName>
</protein>
<feature type="domain" description="FtsX extracellular" evidence="2">
    <location>
        <begin position="32"/>
        <end position="119"/>
    </location>
</feature>
<keyword evidence="1" id="KW-0732">Signal</keyword>
<dbReference type="Proteomes" id="UP000199632">
    <property type="component" value="Unassembled WGS sequence"/>
</dbReference>